<evidence type="ECO:0000256" key="7">
    <source>
        <dbReference type="ARBA" id="ARBA00023170"/>
    </source>
</evidence>
<evidence type="ECO:0000256" key="10">
    <source>
        <dbReference type="SAM" id="MobiDB-lite"/>
    </source>
</evidence>
<comment type="subcellular location">
    <subcellularLocation>
        <location evidence="9">Cell membrane</location>
        <topology evidence="9">Peripheral membrane protein</topology>
        <orientation evidence="9">Cytoplasmic side</orientation>
    </subcellularLocation>
    <subcellularLocation>
        <location evidence="9">Cytoplasm</location>
    </subcellularLocation>
</comment>
<dbReference type="GO" id="GO:0005886">
    <property type="term" value="C:plasma membrane"/>
    <property type="evidence" value="ECO:0007669"/>
    <property type="project" value="UniProtKB-SubCell"/>
</dbReference>
<evidence type="ECO:0000256" key="4">
    <source>
        <dbReference type="ARBA" id="ARBA00022801"/>
    </source>
</evidence>
<keyword evidence="5 9" id="KW-0342">GTP-binding</keyword>
<name>A0A1Z4MWP0_9CYAN</name>
<dbReference type="SUPFAM" id="SSF52540">
    <property type="entry name" value="P-loop containing nucleoside triphosphate hydrolases"/>
    <property type="match status" value="1"/>
</dbReference>
<feature type="compositionally biased region" description="Low complexity" evidence="10">
    <location>
        <begin position="66"/>
        <end position="91"/>
    </location>
</feature>
<dbReference type="Gene3D" id="1.20.120.140">
    <property type="entry name" value="Signal recognition particle SRP54, nucleotide-binding domain"/>
    <property type="match status" value="1"/>
</dbReference>
<keyword evidence="6 9" id="KW-0472">Membrane</keyword>
<dbReference type="NCBIfam" id="TIGR00064">
    <property type="entry name" value="ftsY"/>
    <property type="match status" value="1"/>
</dbReference>
<comment type="catalytic activity">
    <reaction evidence="8 9">
        <text>GTP + H2O = GDP + phosphate + H(+)</text>
        <dbReference type="Rhea" id="RHEA:19669"/>
        <dbReference type="ChEBI" id="CHEBI:15377"/>
        <dbReference type="ChEBI" id="CHEBI:15378"/>
        <dbReference type="ChEBI" id="CHEBI:37565"/>
        <dbReference type="ChEBI" id="CHEBI:43474"/>
        <dbReference type="ChEBI" id="CHEBI:58189"/>
        <dbReference type="EC" id="3.6.5.4"/>
    </reaction>
</comment>
<dbReference type="InterPro" id="IPR000897">
    <property type="entry name" value="SRP54_GTPase_dom"/>
</dbReference>
<feature type="binding site" evidence="9">
    <location>
        <begin position="363"/>
        <end position="370"/>
    </location>
    <ligand>
        <name>GTP</name>
        <dbReference type="ChEBI" id="CHEBI:37565"/>
    </ligand>
</feature>
<feature type="binding site" evidence="9">
    <location>
        <begin position="446"/>
        <end position="450"/>
    </location>
    <ligand>
        <name>GTP</name>
        <dbReference type="ChEBI" id="CHEBI:37565"/>
    </ligand>
</feature>
<dbReference type="GO" id="GO:0005737">
    <property type="term" value="C:cytoplasm"/>
    <property type="evidence" value="ECO:0007669"/>
    <property type="project" value="UniProtKB-SubCell"/>
</dbReference>
<comment type="subunit">
    <text evidence="9">Part of the signal recognition particle protein translocation system, which is composed of SRP and FtsY.</text>
</comment>
<dbReference type="InterPro" id="IPR042101">
    <property type="entry name" value="SRP54_N_sf"/>
</dbReference>
<evidence type="ECO:0000313" key="13">
    <source>
        <dbReference type="Proteomes" id="UP000218785"/>
    </source>
</evidence>
<feature type="compositionally biased region" description="Polar residues" evidence="10">
    <location>
        <begin position="109"/>
        <end position="129"/>
    </location>
</feature>
<dbReference type="KEGG" id="ttq:NIES37_18350"/>
<dbReference type="GO" id="GO:0006614">
    <property type="term" value="P:SRP-dependent cotranslational protein targeting to membrane"/>
    <property type="evidence" value="ECO:0007669"/>
    <property type="project" value="InterPro"/>
</dbReference>
<feature type="region of interest" description="Disordered" evidence="10">
    <location>
        <begin position="59"/>
        <end position="129"/>
    </location>
</feature>
<dbReference type="GO" id="GO:0005047">
    <property type="term" value="F:signal recognition particle binding"/>
    <property type="evidence" value="ECO:0007669"/>
    <property type="project" value="TreeGrafter"/>
</dbReference>
<proteinExistence type="inferred from homology"/>
<dbReference type="AlphaFoldDB" id="A0A1Z4MWP0"/>
<gene>
    <name evidence="9" type="primary">ftsY</name>
    <name evidence="12" type="ORF">NIES37_18350</name>
</gene>
<keyword evidence="4 9" id="KW-0378">Hydrolase</keyword>
<reference evidence="12 13" key="1">
    <citation type="submission" date="2017-06" db="EMBL/GenBank/DDBJ databases">
        <title>Genome sequencing of cyanobaciteial culture collection at National Institute for Environmental Studies (NIES).</title>
        <authorList>
            <person name="Hirose Y."/>
            <person name="Shimura Y."/>
            <person name="Fujisawa T."/>
            <person name="Nakamura Y."/>
            <person name="Kawachi M."/>
        </authorList>
    </citation>
    <scope>NUCLEOTIDE SEQUENCE [LARGE SCALE GENOMIC DNA]</scope>
    <source>
        <strain evidence="12 13">NIES-37</strain>
    </source>
</reference>
<keyword evidence="1 9" id="KW-1003">Cell membrane</keyword>
<dbReference type="SMART" id="SM00962">
    <property type="entry name" value="SRP54"/>
    <property type="match status" value="1"/>
</dbReference>
<evidence type="ECO:0000256" key="8">
    <source>
        <dbReference type="ARBA" id="ARBA00048027"/>
    </source>
</evidence>
<protein>
    <recommendedName>
        <fullName evidence="9">Signal recognition particle receptor FtsY</fullName>
        <shortName evidence="9">SRP receptor</shortName>
        <ecNumber evidence="9">3.6.5.4</ecNumber>
    </recommendedName>
</protein>
<dbReference type="SMART" id="SM00382">
    <property type="entry name" value="AAA"/>
    <property type="match status" value="1"/>
</dbReference>
<dbReference type="GO" id="GO:0003924">
    <property type="term" value="F:GTPase activity"/>
    <property type="evidence" value="ECO:0007669"/>
    <property type="project" value="UniProtKB-UniRule"/>
</dbReference>
<dbReference type="EC" id="3.6.5.4" evidence="9"/>
<dbReference type="HAMAP" id="MF_00920">
    <property type="entry name" value="FtsY"/>
    <property type="match status" value="1"/>
</dbReference>
<sequence length="559" mass="60068">MVFNWFRRQHNDSSDVPSQQQQEETPAVLEPQPEPAETSTTPDTAADLLAFAKAAYKNIQQKQQSPEAETAPAAEAEVETAPAVTETAAPELDATVSETITEEPEAVAETTQPLETVEEVSSNEPETVETSIEEIAATPDVATPEELTVSVVETTTTEESVTTPETAKPAANLSFLERAAAERQAKQERLIASAIEVAEPEIVQPAAITSTTPSSETTAEIPGLEFDEGFVWSAEILAAQGRRAEDISLEEITWLKKLRQGLDKTRRNILNQLKAIVGQGPLNQAAVSEIEALLLQADVGVEATDLIISALQKKLREEVTPPEQAIAYLKQIIRDMLDNPVQKNYKPSFAPEKDTLNIWLITGVNGAGKTTTIGKIAHLAQQSGYKCLIGAADTFRAAAVEQVKVWGTRSGVEVISNPGKNTDPAAVVFDAIAAAQARETELLLVDTAGRLQNKKNLMDELSKIRRIIDKKAPNAKVESLLVLDSTLGQNGLRQAEVFSQAAQLSGVVLTKLDGTAKGGVALAVVQQLGLPIRFIGAGEGIEDLRPFSSYEFVEALLNG</sequence>
<evidence type="ECO:0000256" key="1">
    <source>
        <dbReference type="ARBA" id="ARBA00022475"/>
    </source>
</evidence>
<evidence type="ECO:0000313" key="12">
    <source>
        <dbReference type="EMBL" id="BAY97887.1"/>
    </source>
</evidence>
<organism evidence="12 13">
    <name type="scientific">Tolypothrix tenuis PCC 7101</name>
    <dbReference type="NCBI Taxonomy" id="231146"/>
    <lineage>
        <taxon>Bacteria</taxon>
        <taxon>Bacillati</taxon>
        <taxon>Cyanobacteriota</taxon>
        <taxon>Cyanophyceae</taxon>
        <taxon>Nostocales</taxon>
        <taxon>Tolypothrichaceae</taxon>
        <taxon>Tolypothrix</taxon>
    </lineage>
</organism>
<accession>A0A1Z4MWP0</accession>
<dbReference type="InterPro" id="IPR027417">
    <property type="entry name" value="P-loop_NTPase"/>
</dbReference>
<dbReference type="FunFam" id="3.40.50.300:FF:000053">
    <property type="entry name" value="Signal recognition particle receptor FtsY"/>
    <property type="match status" value="1"/>
</dbReference>
<dbReference type="InterPro" id="IPR036225">
    <property type="entry name" value="SRP/SRP_N"/>
</dbReference>
<keyword evidence="3 9" id="KW-0547">Nucleotide-binding</keyword>
<dbReference type="Pfam" id="PF02881">
    <property type="entry name" value="SRP54_N"/>
    <property type="match status" value="1"/>
</dbReference>
<dbReference type="CDD" id="cd17874">
    <property type="entry name" value="FtsY"/>
    <property type="match status" value="1"/>
</dbReference>
<dbReference type="PROSITE" id="PS00300">
    <property type="entry name" value="SRP54"/>
    <property type="match status" value="1"/>
</dbReference>
<dbReference type="EMBL" id="AP018248">
    <property type="protein sequence ID" value="BAY97887.1"/>
    <property type="molecule type" value="Genomic_DNA"/>
</dbReference>
<comment type="function">
    <text evidence="9">Involved in targeting and insertion of nascent membrane proteins into the cytoplasmic membrane. Acts as a receptor for the complex formed by the signal recognition particle (SRP) and the ribosome-nascent chain (RNC).</text>
</comment>
<dbReference type="Proteomes" id="UP000218785">
    <property type="component" value="Chromosome"/>
</dbReference>
<feature type="region of interest" description="Disordered" evidence="10">
    <location>
        <begin position="1"/>
        <end position="47"/>
    </location>
</feature>
<feature type="compositionally biased region" description="Polar residues" evidence="10">
    <location>
        <begin position="14"/>
        <end position="24"/>
    </location>
</feature>
<evidence type="ECO:0000256" key="2">
    <source>
        <dbReference type="ARBA" id="ARBA00022490"/>
    </source>
</evidence>
<keyword evidence="13" id="KW-1185">Reference proteome</keyword>
<dbReference type="InterPro" id="IPR013822">
    <property type="entry name" value="Signal_recog_particl_SRP54_hlx"/>
</dbReference>
<evidence type="ECO:0000256" key="9">
    <source>
        <dbReference type="HAMAP-Rule" id="MF_00920"/>
    </source>
</evidence>
<dbReference type="InterPro" id="IPR004390">
    <property type="entry name" value="SR_rcpt_FtsY"/>
</dbReference>
<dbReference type="Pfam" id="PF00448">
    <property type="entry name" value="SRP54"/>
    <property type="match status" value="1"/>
</dbReference>
<evidence type="ECO:0000259" key="11">
    <source>
        <dbReference type="PROSITE" id="PS00300"/>
    </source>
</evidence>
<dbReference type="SUPFAM" id="SSF47364">
    <property type="entry name" value="Domain of the SRP/SRP receptor G-proteins"/>
    <property type="match status" value="1"/>
</dbReference>
<evidence type="ECO:0000256" key="5">
    <source>
        <dbReference type="ARBA" id="ARBA00023134"/>
    </source>
</evidence>
<dbReference type="Gene3D" id="3.40.50.300">
    <property type="entry name" value="P-loop containing nucleotide triphosphate hydrolases"/>
    <property type="match status" value="1"/>
</dbReference>
<keyword evidence="7 9" id="KW-0675">Receptor</keyword>
<feature type="domain" description="SRP54-type proteins GTP-binding" evidence="11">
    <location>
        <begin position="531"/>
        <end position="544"/>
    </location>
</feature>
<evidence type="ECO:0000256" key="6">
    <source>
        <dbReference type="ARBA" id="ARBA00023136"/>
    </source>
</evidence>
<dbReference type="PANTHER" id="PTHR43134">
    <property type="entry name" value="SIGNAL RECOGNITION PARTICLE RECEPTOR SUBUNIT ALPHA"/>
    <property type="match status" value="1"/>
</dbReference>
<dbReference type="RefSeq" id="WP_096574908.1">
    <property type="nucleotide sequence ID" value="NZ_CAWNJS010000001.1"/>
</dbReference>
<dbReference type="PANTHER" id="PTHR43134:SF1">
    <property type="entry name" value="SIGNAL RECOGNITION PARTICLE RECEPTOR SUBUNIT ALPHA"/>
    <property type="match status" value="1"/>
</dbReference>
<feature type="binding site" evidence="9">
    <location>
        <begin position="510"/>
        <end position="513"/>
    </location>
    <ligand>
        <name>GTP</name>
        <dbReference type="ChEBI" id="CHEBI:37565"/>
    </ligand>
</feature>
<evidence type="ECO:0000256" key="3">
    <source>
        <dbReference type="ARBA" id="ARBA00022741"/>
    </source>
</evidence>
<dbReference type="SMART" id="SM00963">
    <property type="entry name" value="SRP54_N"/>
    <property type="match status" value="1"/>
</dbReference>
<dbReference type="GO" id="GO:0005525">
    <property type="term" value="F:GTP binding"/>
    <property type="evidence" value="ECO:0007669"/>
    <property type="project" value="UniProtKB-UniRule"/>
</dbReference>
<comment type="similarity">
    <text evidence="9">Belongs to the GTP-binding SRP family. FtsY subfamily.</text>
</comment>
<dbReference type="InterPro" id="IPR003593">
    <property type="entry name" value="AAA+_ATPase"/>
</dbReference>
<keyword evidence="2 9" id="KW-0963">Cytoplasm</keyword>